<protein>
    <recommendedName>
        <fullName evidence="12">Odorant receptor</fullName>
    </recommendedName>
</protein>
<feature type="transmembrane region" description="Helical" evidence="9">
    <location>
        <begin position="65"/>
        <end position="87"/>
    </location>
</feature>
<evidence type="ECO:0000256" key="2">
    <source>
        <dbReference type="ARBA" id="ARBA00022606"/>
    </source>
</evidence>
<feature type="transmembrane region" description="Helical" evidence="9">
    <location>
        <begin position="206"/>
        <end position="226"/>
    </location>
</feature>
<dbReference type="OrthoDB" id="8185860at2759"/>
<dbReference type="PANTHER" id="PTHR21137">
    <property type="entry name" value="ODORANT RECEPTOR"/>
    <property type="match status" value="1"/>
</dbReference>
<feature type="transmembrane region" description="Helical" evidence="9">
    <location>
        <begin position="628"/>
        <end position="650"/>
    </location>
</feature>
<feature type="transmembrane region" description="Helical" evidence="9">
    <location>
        <begin position="490"/>
        <end position="517"/>
    </location>
</feature>
<evidence type="ECO:0000313" key="10">
    <source>
        <dbReference type="EMBL" id="OXU23915.1"/>
    </source>
</evidence>
<keyword evidence="3 9" id="KW-0812">Transmembrane</keyword>
<name>A0A232EZW2_9HYME</name>
<feature type="transmembrane region" description="Helical" evidence="9">
    <location>
        <begin position="6"/>
        <end position="25"/>
    </location>
</feature>
<dbReference type="PANTHER" id="PTHR21137:SF42">
    <property type="entry name" value="ODORANT RECEPTOR 83A"/>
    <property type="match status" value="1"/>
</dbReference>
<sequence length="1599" mass="182036">TKGVVEVDSIFVMVMAVSTIMRYYILVYHRFDFRDTMDACRVIWNDCTPNEHQIVRWFERKTWMLFKLLAGSGMFINVFCSIGSIVVRLPPDEPNGTERRLLPYRWFIEDREYHWLGYELIFGLQVLITHHLTVIAATVDTAGPLLMMISCGFFKALQERFFAAAAKNEMILCIDKLEFKRTIVSCSKFHQSVLALCKKIEVMTRMIFMVQLMCLGYNISLIGLKLTGVRHILHSPSASTILISLLKHRNSTAQTDPERFQYIPNLVLCLCQLFITQWASDYLLEQSEEVATATYFATLMSLDARIGGLLLIMVTRAQKPVQMTAGGVIKLSIERFGNLRHLDVSVTIRSSFLKDYIATTIMTKSEKSLSFKSLTAVFVFFHRLIGVLPLENRDFNFPSCQMLLLYFMFIGLLISVMFLRYCITRLIQGSVELDSVFVTVMATSTIVRYYILVYHRFEFRDAIDACRDIWDDCTPNEHQIVRWFERKSWILFKLLAGSGLLINVFCSIGSIVVRLPPDEPNGTERRMLPYKWFIEDREYYWMGYELIFGLQVLILHHLTVITATVDTAGPLLMLLSCGFFKALQERFFAAAVSKEKFLIEDELRYQPLLTSCSKFHQNVLNLCRKIEVIMRMIFMVQLMCLGYNISLIGLKLAGNDPERFQYIPNLVLCLCQLFITQWAADYLLEQSEGVATAAYFTTLMSLDPRIGGLLLTVITRAQKPVQITAGGVINLSVERFGNLITNAISFFMVLRINSNIMSEKSRQDECGKLHVFLLKLIGLLSFDGRSLNFPGTVLLSIYVHCSHLLVTSMYVCNVAKTGLGDGEYDIETVAETVGLCGVHFRFLIMFFNRKRIAKLLNESKKLWTELDEFEVAIIRSFVEKSLRLTHFYLGANGVMCAFYLTVSQFSVHNSLNSTFTRSLPYPFYADVQSTPWYELSVTGQMLGMIGICLSSSGVDTAAPFFIMVACGHHRSLCDRLQNLASAVDDDDQVAKVDAVKKIIECIVYHQRMIKFCKEVEKLTNSLFMVQLISTTYNMSLIGLKLVGDDPEKLKYLTVLSLLMCQLFMCQWAPDLLVSESESLARSAYFVPGSGDESKKLAKLIHILMMRSQRPLQLTAGGWINLSMECFGSMITSAMSFFTIVHRTSLYLRTRRTIYPLSAFAATTEHNSRRGIKFTSRRRKKKLVKYSSSTPTLSGNATQRTQYELGTYRSLIYTAMSSSRASKSFNASSRIQLSLFRLIGVLSFEKSRPLTSRLLSGWFYLCYCFFGSMFLNTCVHNCLRGYYNLEQISETVILLGSVGRFLLLIGSRREMERLLTSAEDLWRVLEQGERTLVARFADISRKVVYAYLAASCLMCSFYIGITPILQGNATWRVLPFEFYVEVQSTPWYELVLILEGIAMFSLALVSSLVDITAGPYLILMGCGHLRTLGHRLRNIDSRLDGRSAASSRQYLAELTSCIRYHQMIFSYCDQVQRVLGGVFVTQLISTTYNISLLGLKVIGSDPDKSKYVMLIGVLMLQLLFLQWAPDLLVEESKRLASDSFLVPPIGRENRQIGQLICIFAMRSQRPIEMKAAGYLELSMESFGAMLTNILSFFTVLHSIN</sequence>
<evidence type="ECO:0008006" key="12">
    <source>
        <dbReference type="Google" id="ProtNLM"/>
    </source>
</evidence>
<feature type="transmembrane region" description="Helical" evidence="9">
    <location>
        <begin position="369"/>
        <end position="390"/>
    </location>
</feature>
<dbReference type="Pfam" id="PF02949">
    <property type="entry name" value="7tm_6"/>
    <property type="match status" value="4"/>
</dbReference>
<comment type="subcellular location">
    <subcellularLocation>
        <location evidence="1">Membrane</location>
        <topology evidence="1">Multi-pass membrane protein</topology>
    </subcellularLocation>
</comment>
<keyword evidence="7" id="KW-0675">Receptor</keyword>
<evidence type="ECO:0000313" key="11">
    <source>
        <dbReference type="Proteomes" id="UP000215335"/>
    </source>
</evidence>
<dbReference type="GO" id="GO:0005549">
    <property type="term" value="F:odorant binding"/>
    <property type="evidence" value="ECO:0007669"/>
    <property type="project" value="InterPro"/>
</dbReference>
<evidence type="ECO:0000256" key="4">
    <source>
        <dbReference type="ARBA" id="ARBA00022725"/>
    </source>
</evidence>
<evidence type="ECO:0000256" key="1">
    <source>
        <dbReference type="ARBA" id="ARBA00004141"/>
    </source>
</evidence>
<reference evidence="10 11" key="1">
    <citation type="journal article" date="2017" name="Curr. Biol.">
        <title>The Evolution of Venom by Co-option of Single-Copy Genes.</title>
        <authorList>
            <person name="Martinson E.O."/>
            <person name="Mrinalini"/>
            <person name="Kelkar Y.D."/>
            <person name="Chang C.H."/>
            <person name="Werren J.H."/>
        </authorList>
    </citation>
    <scope>NUCLEOTIDE SEQUENCE [LARGE SCALE GENOMIC DNA]</scope>
    <source>
        <strain evidence="10 11">Alberta</strain>
        <tissue evidence="10">Whole body</tissue>
    </source>
</reference>
<organism evidence="10 11">
    <name type="scientific">Trichomalopsis sarcophagae</name>
    <dbReference type="NCBI Taxonomy" id="543379"/>
    <lineage>
        <taxon>Eukaryota</taxon>
        <taxon>Metazoa</taxon>
        <taxon>Ecdysozoa</taxon>
        <taxon>Arthropoda</taxon>
        <taxon>Hexapoda</taxon>
        <taxon>Insecta</taxon>
        <taxon>Pterygota</taxon>
        <taxon>Neoptera</taxon>
        <taxon>Endopterygota</taxon>
        <taxon>Hymenoptera</taxon>
        <taxon>Apocrita</taxon>
        <taxon>Proctotrupomorpha</taxon>
        <taxon>Chalcidoidea</taxon>
        <taxon>Pteromalidae</taxon>
        <taxon>Pteromalinae</taxon>
        <taxon>Trichomalopsis</taxon>
    </lineage>
</organism>
<evidence type="ECO:0000256" key="8">
    <source>
        <dbReference type="ARBA" id="ARBA00023224"/>
    </source>
</evidence>
<feature type="transmembrane region" description="Helical" evidence="9">
    <location>
        <begin position="1343"/>
        <end position="1365"/>
    </location>
</feature>
<evidence type="ECO:0000256" key="3">
    <source>
        <dbReference type="ARBA" id="ARBA00022692"/>
    </source>
</evidence>
<dbReference type="GO" id="GO:0007165">
    <property type="term" value="P:signal transduction"/>
    <property type="evidence" value="ECO:0007669"/>
    <property type="project" value="UniProtKB-KW"/>
</dbReference>
<evidence type="ECO:0000256" key="9">
    <source>
        <dbReference type="SAM" id="Phobius"/>
    </source>
</evidence>
<feature type="non-terminal residue" evidence="10">
    <location>
        <position position="1"/>
    </location>
</feature>
<comment type="caution">
    <text evidence="10">The sequence shown here is derived from an EMBL/GenBank/DDBJ whole genome shotgun (WGS) entry which is preliminary data.</text>
</comment>
<dbReference type="Proteomes" id="UP000215335">
    <property type="component" value="Unassembled WGS sequence"/>
</dbReference>
<keyword evidence="5 9" id="KW-1133">Transmembrane helix</keyword>
<accession>A0A232EZW2</accession>
<dbReference type="GO" id="GO:0005886">
    <property type="term" value="C:plasma membrane"/>
    <property type="evidence" value="ECO:0007669"/>
    <property type="project" value="UniProtKB-SubCell"/>
</dbReference>
<keyword evidence="6 9" id="KW-0472">Membrane</keyword>
<dbReference type="InterPro" id="IPR004117">
    <property type="entry name" value="7tm6_olfct_rcpt"/>
</dbReference>
<evidence type="ECO:0000256" key="7">
    <source>
        <dbReference type="ARBA" id="ARBA00023170"/>
    </source>
</evidence>
<evidence type="ECO:0000256" key="6">
    <source>
        <dbReference type="ARBA" id="ARBA00023136"/>
    </source>
</evidence>
<feature type="transmembrane region" description="Helical" evidence="9">
    <location>
        <begin position="1385"/>
        <end position="1408"/>
    </location>
</feature>
<keyword evidence="4" id="KW-0552">Olfaction</keyword>
<feature type="transmembrane region" description="Helical" evidence="9">
    <location>
        <begin position="402"/>
        <end position="423"/>
    </location>
</feature>
<feature type="transmembrane region" description="Helical" evidence="9">
    <location>
        <begin position="1253"/>
        <end position="1270"/>
    </location>
</feature>
<dbReference type="EMBL" id="NNAY01001457">
    <property type="protein sequence ID" value="OXU23915.1"/>
    <property type="molecule type" value="Genomic_DNA"/>
</dbReference>
<proteinExistence type="predicted"/>
<dbReference type="GO" id="GO:0004984">
    <property type="term" value="F:olfactory receptor activity"/>
    <property type="evidence" value="ECO:0007669"/>
    <property type="project" value="InterPro"/>
</dbReference>
<keyword evidence="8" id="KW-0807">Transducer</keyword>
<keyword evidence="11" id="KW-1185">Reference proteome</keyword>
<keyword evidence="2" id="KW-0716">Sensory transduction</keyword>
<evidence type="ECO:0000256" key="5">
    <source>
        <dbReference type="ARBA" id="ARBA00022989"/>
    </source>
</evidence>
<gene>
    <name evidence="10" type="ORF">TSAR_015812</name>
</gene>
<feature type="transmembrane region" description="Helical" evidence="9">
    <location>
        <begin position="292"/>
        <end position="314"/>
    </location>
</feature>